<evidence type="ECO:0000313" key="3">
    <source>
        <dbReference type="EMBL" id="ANJ76372.1"/>
    </source>
</evidence>
<dbReference type="EMBL" id="CP016024">
    <property type="protein sequence ID" value="ANJ76372.1"/>
    <property type="molecule type" value="Genomic_DNA"/>
</dbReference>
<dbReference type="AlphaFoldDB" id="A0A192A7U8"/>
<keyword evidence="3" id="KW-0614">Plasmid</keyword>
<dbReference type="Proteomes" id="UP000078572">
    <property type="component" value="Plasmid pRI-1"/>
</dbReference>
<dbReference type="OrthoDB" id="8967517at2"/>
<keyword evidence="2" id="KW-0732">Signal</keyword>
<dbReference type="RefSeq" id="WP_009240713.1">
    <property type="nucleotide sequence ID" value="NZ_CP016024.1"/>
</dbReference>
<keyword evidence="4" id="KW-1185">Reference proteome</keyword>
<name>A0A192A7U8_9RALS</name>
<dbReference type="GeneID" id="61529805"/>
<evidence type="ECO:0000313" key="4">
    <source>
        <dbReference type="Proteomes" id="UP000078572"/>
    </source>
</evidence>
<proteinExistence type="predicted"/>
<feature type="region of interest" description="Disordered" evidence="1">
    <location>
        <begin position="36"/>
        <end position="70"/>
    </location>
</feature>
<gene>
    <name evidence="3" type="ORF">A9Y76_27615</name>
</gene>
<sequence>MKTTSKIAVAGILLFASTMPSFAAGIGTQVNSVLENARAQGPRDPYTDGGRAQSRDPYTDGQSVTQRDVYTGGANVAQRDVYTNGL</sequence>
<feature type="chain" id="PRO_5008251114" evidence="2">
    <location>
        <begin position="24"/>
        <end position="86"/>
    </location>
</feature>
<protein>
    <submittedName>
        <fullName evidence="3">Uncharacterized protein</fullName>
    </submittedName>
</protein>
<feature type="signal peptide" evidence="2">
    <location>
        <begin position="1"/>
        <end position="23"/>
    </location>
</feature>
<reference evidence="4" key="1">
    <citation type="submission" date="2016-06" db="EMBL/GenBank/DDBJ databases">
        <authorList>
            <person name="Xu Y."/>
            <person name="Nagy A."/>
            <person name="Yan X."/>
            <person name="Kim S.W."/>
            <person name="Haley B."/>
            <person name="Liu N.T."/>
            <person name="Nou X."/>
        </authorList>
    </citation>
    <scope>NUCLEOTIDE SEQUENCE [LARGE SCALE GENOMIC DNA]</scope>
    <source>
        <strain evidence="4">ATCC 49129</strain>
        <plasmid evidence="4">pri-1</plasmid>
    </source>
</reference>
<accession>A0A192A7U8</accession>
<geneLocation type="plasmid" evidence="4">
    <name>pri-1</name>
</geneLocation>
<evidence type="ECO:0000256" key="2">
    <source>
        <dbReference type="SAM" id="SignalP"/>
    </source>
</evidence>
<organism evidence="3 4">
    <name type="scientific">Ralstonia insidiosa</name>
    <dbReference type="NCBI Taxonomy" id="190721"/>
    <lineage>
        <taxon>Bacteria</taxon>
        <taxon>Pseudomonadati</taxon>
        <taxon>Pseudomonadota</taxon>
        <taxon>Betaproteobacteria</taxon>
        <taxon>Burkholderiales</taxon>
        <taxon>Burkholderiaceae</taxon>
        <taxon>Ralstonia</taxon>
    </lineage>
</organism>
<evidence type="ECO:0000256" key="1">
    <source>
        <dbReference type="SAM" id="MobiDB-lite"/>
    </source>
</evidence>